<name>A0A2T0B6I7_9CLOT</name>
<evidence type="ECO:0000313" key="2">
    <source>
        <dbReference type="Proteomes" id="UP000239471"/>
    </source>
</evidence>
<comment type="caution">
    <text evidence="1">The sequence shown here is derived from an EMBL/GenBank/DDBJ whole genome shotgun (WGS) entry which is preliminary data.</text>
</comment>
<dbReference type="RefSeq" id="WP_106061282.1">
    <property type="nucleotide sequence ID" value="NZ_PVXQ01000064.1"/>
</dbReference>
<organism evidence="1 2">
    <name type="scientific">Clostridium vincentii</name>
    <dbReference type="NCBI Taxonomy" id="52704"/>
    <lineage>
        <taxon>Bacteria</taxon>
        <taxon>Bacillati</taxon>
        <taxon>Bacillota</taxon>
        <taxon>Clostridia</taxon>
        <taxon>Eubacteriales</taxon>
        <taxon>Clostridiaceae</taxon>
        <taxon>Clostridium</taxon>
    </lineage>
</organism>
<gene>
    <name evidence="1" type="ORF">CLVI_33490</name>
</gene>
<evidence type="ECO:0000313" key="1">
    <source>
        <dbReference type="EMBL" id="PRR79504.1"/>
    </source>
</evidence>
<reference evidence="1 2" key="1">
    <citation type="submission" date="2018-03" db="EMBL/GenBank/DDBJ databases">
        <title>Genome sequence of Clostridium vincentii DSM 10228.</title>
        <authorList>
            <person name="Poehlein A."/>
            <person name="Daniel R."/>
        </authorList>
    </citation>
    <scope>NUCLEOTIDE SEQUENCE [LARGE SCALE GENOMIC DNA]</scope>
    <source>
        <strain evidence="1 2">DSM 10228</strain>
    </source>
</reference>
<proteinExistence type="predicted"/>
<dbReference type="AlphaFoldDB" id="A0A2T0B6I7"/>
<keyword evidence="2" id="KW-1185">Reference proteome</keyword>
<dbReference type="Proteomes" id="UP000239471">
    <property type="component" value="Unassembled WGS sequence"/>
</dbReference>
<sequence>MSNNQFKLHEVSLFGNHEEKTNEFLDVLKENPTEGLVEWLNAFQSKSVVLLTGEKFSYGINFLYNDSIGCPFLIKELDSVSAENCLIGGCNMKLGLIVYHLFSKAISCLQTLKDLEKDDLSCESFPDFKIKVLDDPNIINNVEDKVTAITDVIKETERDFSLILSLSLSPNKGKLDELADALYLMIPDKIKNEFQLMQQ</sequence>
<accession>A0A2T0B6I7</accession>
<protein>
    <submittedName>
        <fullName evidence="1">Uncharacterized protein</fullName>
    </submittedName>
</protein>
<dbReference type="EMBL" id="PVXQ01000064">
    <property type="protein sequence ID" value="PRR79504.1"/>
    <property type="molecule type" value="Genomic_DNA"/>
</dbReference>